<proteinExistence type="predicted"/>
<sequence>MSVTNTAVTTACDVREVLDRLGDRWSVPVLAELGQGGVRRYRELQRGVPGISQRMLTLTLRRLERDGLIDRTVYPTVPAQVEYGLTETGRSLTLLLHAVADWAAEHRESVMSSRARWHADHPDTSDA</sequence>
<dbReference type="OrthoDB" id="3481682at2"/>
<dbReference type="PANTHER" id="PTHR33204:SF39">
    <property type="entry name" value="TRANSCRIPTIONAL REGULATORY PROTEIN"/>
    <property type="match status" value="1"/>
</dbReference>
<keyword evidence="6" id="KW-1185">Reference proteome</keyword>
<dbReference type="RefSeq" id="WP_138699158.1">
    <property type="nucleotide sequence ID" value="NZ_VCKX01000750.1"/>
</dbReference>
<feature type="non-terminal residue" evidence="5">
    <location>
        <position position="127"/>
    </location>
</feature>
<keyword evidence="1" id="KW-0805">Transcription regulation</keyword>
<comment type="caution">
    <text evidence="5">The sequence shown here is derived from an EMBL/GenBank/DDBJ whole genome shotgun (WGS) entry which is preliminary data.</text>
</comment>
<name>A0A5S4EVT7_9ACTN</name>
<dbReference type="InterPro" id="IPR002577">
    <property type="entry name" value="HTH_HxlR"/>
</dbReference>
<dbReference type="InterPro" id="IPR036390">
    <property type="entry name" value="WH_DNA-bd_sf"/>
</dbReference>
<evidence type="ECO:0000259" key="4">
    <source>
        <dbReference type="PROSITE" id="PS51118"/>
    </source>
</evidence>
<evidence type="ECO:0000256" key="2">
    <source>
        <dbReference type="ARBA" id="ARBA00023125"/>
    </source>
</evidence>
<evidence type="ECO:0000256" key="1">
    <source>
        <dbReference type="ARBA" id="ARBA00023015"/>
    </source>
</evidence>
<evidence type="ECO:0000313" key="5">
    <source>
        <dbReference type="EMBL" id="TMR07704.1"/>
    </source>
</evidence>
<reference evidence="5 6" key="1">
    <citation type="submission" date="2019-05" db="EMBL/GenBank/DDBJ databases">
        <title>Draft genome sequence of Nonomuraea zeae DSM 100528.</title>
        <authorList>
            <person name="Saricaoglu S."/>
            <person name="Isik K."/>
        </authorList>
    </citation>
    <scope>NUCLEOTIDE SEQUENCE [LARGE SCALE GENOMIC DNA]</scope>
    <source>
        <strain evidence="5 6">DSM 100528</strain>
    </source>
</reference>
<feature type="domain" description="HTH hxlR-type" evidence="4">
    <location>
        <begin position="12"/>
        <end position="111"/>
    </location>
</feature>
<keyword evidence="3" id="KW-0804">Transcription</keyword>
<keyword evidence="2" id="KW-0238">DNA-binding</keyword>
<dbReference type="InterPro" id="IPR036388">
    <property type="entry name" value="WH-like_DNA-bd_sf"/>
</dbReference>
<dbReference type="AlphaFoldDB" id="A0A5S4EVT7"/>
<dbReference type="EMBL" id="VCKX01000750">
    <property type="protein sequence ID" value="TMR07704.1"/>
    <property type="molecule type" value="Genomic_DNA"/>
</dbReference>
<dbReference type="PROSITE" id="PS51118">
    <property type="entry name" value="HTH_HXLR"/>
    <property type="match status" value="1"/>
</dbReference>
<dbReference type="Proteomes" id="UP000306628">
    <property type="component" value="Unassembled WGS sequence"/>
</dbReference>
<evidence type="ECO:0000256" key="3">
    <source>
        <dbReference type="ARBA" id="ARBA00023163"/>
    </source>
</evidence>
<dbReference type="Gene3D" id="1.10.10.10">
    <property type="entry name" value="Winged helix-like DNA-binding domain superfamily/Winged helix DNA-binding domain"/>
    <property type="match status" value="1"/>
</dbReference>
<dbReference type="PANTHER" id="PTHR33204">
    <property type="entry name" value="TRANSCRIPTIONAL REGULATOR, MARR FAMILY"/>
    <property type="match status" value="1"/>
</dbReference>
<dbReference type="SUPFAM" id="SSF46785">
    <property type="entry name" value="Winged helix' DNA-binding domain"/>
    <property type="match status" value="1"/>
</dbReference>
<dbReference type="GO" id="GO:0003677">
    <property type="term" value="F:DNA binding"/>
    <property type="evidence" value="ECO:0007669"/>
    <property type="project" value="UniProtKB-KW"/>
</dbReference>
<accession>A0A5S4EVT7</accession>
<evidence type="ECO:0000313" key="6">
    <source>
        <dbReference type="Proteomes" id="UP000306628"/>
    </source>
</evidence>
<organism evidence="5 6">
    <name type="scientific">Nonomuraea zeae</name>
    <dbReference type="NCBI Taxonomy" id="1642303"/>
    <lineage>
        <taxon>Bacteria</taxon>
        <taxon>Bacillati</taxon>
        <taxon>Actinomycetota</taxon>
        <taxon>Actinomycetes</taxon>
        <taxon>Streptosporangiales</taxon>
        <taxon>Streptosporangiaceae</taxon>
        <taxon>Nonomuraea</taxon>
    </lineage>
</organism>
<protein>
    <submittedName>
        <fullName evidence="5">Helix-turn-helix transcriptional regulator</fullName>
    </submittedName>
</protein>
<dbReference type="Pfam" id="PF01638">
    <property type="entry name" value="HxlR"/>
    <property type="match status" value="1"/>
</dbReference>
<gene>
    <name evidence="5" type="ORF">ETD85_62750</name>
</gene>